<dbReference type="GeneTree" id="ENSGT00390000005285"/>
<protein>
    <submittedName>
        <fullName evidence="2">Coiled-coil domain containing 150</fullName>
    </submittedName>
</protein>
<dbReference type="PANTHER" id="PTHR35352">
    <property type="entry name" value="COILED-COIL DOMAIN-CONTAINING PROTEIN 150"/>
    <property type="match status" value="1"/>
</dbReference>
<accession>H9GKK7</accession>
<sequence length="1042" mass="121439">MARPIISPVSINSTAPETFVVLNQRMRVVEEQTNELLKDLRTLDVKEQSVENFPSKLLEKPEGHQFISPICAQTVFGGTNDTLWRTCETLVNRMCRLESVVQTLKLNMFRLQTEKELNPKHAANLEQRMKMIQEEHMGELKVLQEEGRMLCQQLQESREEESKARDRVERLRAALEIATATKRDVTIASDELRATKKKMEHKLQELREQLAKESSQRESLQESHAVLLYQMNDLEMMVEKERKQVHTLQQDCNTLRQDIQMSRERLQKEEERKVQLEQQCMLLKSNLESQEATISKFSEEGKITQMSLNKAFEENAQLQAEITSLREVAEKVQMLNEQLTQQCTELSSTLRAATMENAQLITEHQAALKLEQEKLDQKLKEQDLLLDTARASITEELRMVQNEKVKLQKEIEALRSEHADCKQKNSKVEEIAQIRLLESVVDKLQSELEAALPEKEILMKDKETQEQEMQKTIHQMKQDNKRLEAEVEESKLEIGPLKKTLKALEEENKKLMEQDVVLQYQQHTQQQVKQVLEGLTNNKNKLAYDKGKLQTRIQQLEEEVHSLADVLSKNNQLCKQNAALEMKYNQINAELDSIKINTQRLEVQLKQSQSALACREQDYSDTVKTCDEVLRENQKLKGQISATEGREKHKLGNLRRKLEESKTDNAKMTNMLENVLASHNKMQAALEKVQTELGRKDSEIAGLKKDRTQSQQRIQKLEAELEQCHNKLLFESQHTVKTGPLRKALEASKADMKKLAQNLEQTLQTNSILQSKHLLLQDELERKETEYQQLLECRDQLIEETKMEAKLYTDRLETLKKQFQTEREVTKKAAQKESMELKKALEEACSKSGDLSRCNRELRAKVVELESALVTQKERVKRQKSIITQYFSSKSNNARNVERMKEIESELRQMEDLKEQYQKKNHEQSLSIKQFVTELTSLQSEMQQLAKNQQAMAAENKNLESQLELERKRRKQLEDECKTLEDTVKHLRKCKEHTEQKLKEASLESQQEKPVRLPSQVCLKRWEAKNNLKFISRKYLNELNQP</sequence>
<dbReference type="InterPro" id="IPR038807">
    <property type="entry name" value="CCDC150"/>
</dbReference>
<gene>
    <name evidence="2" type="primary">CCDC150</name>
</gene>
<reference evidence="2" key="2">
    <citation type="submission" date="2025-08" db="UniProtKB">
        <authorList>
            <consortium name="Ensembl"/>
        </authorList>
    </citation>
    <scope>IDENTIFICATION</scope>
</reference>
<keyword evidence="3" id="KW-1185">Reference proteome</keyword>
<dbReference type="Proteomes" id="UP000001646">
    <property type="component" value="Unplaced"/>
</dbReference>
<name>H9GKK7_ANOCA</name>
<dbReference type="AlphaFoldDB" id="H9GKK7"/>
<organism evidence="2 3">
    <name type="scientific">Anolis carolinensis</name>
    <name type="common">Green anole</name>
    <name type="synonym">American chameleon</name>
    <dbReference type="NCBI Taxonomy" id="28377"/>
    <lineage>
        <taxon>Eukaryota</taxon>
        <taxon>Metazoa</taxon>
        <taxon>Chordata</taxon>
        <taxon>Craniata</taxon>
        <taxon>Vertebrata</taxon>
        <taxon>Euteleostomi</taxon>
        <taxon>Lepidosauria</taxon>
        <taxon>Squamata</taxon>
        <taxon>Bifurcata</taxon>
        <taxon>Unidentata</taxon>
        <taxon>Episquamata</taxon>
        <taxon>Toxicofera</taxon>
        <taxon>Iguania</taxon>
        <taxon>Dactyloidae</taxon>
        <taxon>Anolis</taxon>
    </lineage>
</organism>
<reference evidence="2" key="1">
    <citation type="submission" date="2009-12" db="EMBL/GenBank/DDBJ databases">
        <title>The Genome Sequence of Anolis carolinensis (Green Anole Lizard).</title>
        <authorList>
            <consortium name="The Genome Sequencing Platform"/>
            <person name="Di Palma F."/>
            <person name="Alfoldi J."/>
            <person name="Heiman D."/>
            <person name="Young S."/>
            <person name="Grabherr M."/>
            <person name="Johnson J."/>
            <person name="Lander E.S."/>
            <person name="Lindblad-Toh K."/>
        </authorList>
    </citation>
    <scope>NUCLEOTIDE SEQUENCE [LARGE SCALE GENOMIC DNA]</scope>
    <source>
        <strain evidence="2">JBL SC #1</strain>
    </source>
</reference>
<keyword evidence="1" id="KW-0175">Coiled coil</keyword>
<evidence type="ECO:0000313" key="3">
    <source>
        <dbReference type="Proteomes" id="UP000001646"/>
    </source>
</evidence>
<dbReference type="Ensembl" id="ENSACAT00000014055.4">
    <property type="protein sequence ID" value="ENSACAP00000013774.4"/>
    <property type="gene ID" value="ENSACAG00000014000.4"/>
</dbReference>
<evidence type="ECO:0000313" key="2">
    <source>
        <dbReference type="Ensembl" id="ENSACAP00000013774.4"/>
    </source>
</evidence>
<reference evidence="2" key="3">
    <citation type="submission" date="2025-09" db="UniProtKB">
        <authorList>
            <consortium name="Ensembl"/>
        </authorList>
    </citation>
    <scope>IDENTIFICATION</scope>
</reference>
<proteinExistence type="predicted"/>
<dbReference type="HOGENOM" id="CLU_004802_0_0_1"/>
<dbReference type="eggNOG" id="ENOG502QRGC">
    <property type="taxonomic scope" value="Eukaryota"/>
</dbReference>
<feature type="coiled-coil region" evidence="1">
    <location>
        <begin position="140"/>
        <end position="431"/>
    </location>
</feature>
<dbReference type="PANTHER" id="PTHR35352:SF1">
    <property type="entry name" value="COILED-COIL DOMAIN-CONTAINING PROTEIN 150"/>
    <property type="match status" value="1"/>
</dbReference>
<dbReference type="STRING" id="28377.ENSACAP00000013774"/>
<dbReference type="Bgee" id="ENSACAG00000014000">
    <property type="expression patterns" value="Expressed in hindlimb bud and 10 other cell types or tissues"/>
</dbReference>
<feature type="coiled-coil region" evidence="1">
    <location>
        <begin position="459"/>
        <end position="1004"/>
    </location>
</feature>
<evidence type="ECO:0000256" key="1">
    <source>
        <dbReference type="SAM" id="Coils"/>
    </source>
</evidence>